<dbReference type="EMBL" id="JBHSLN010000087">
    <property type="protein sequence ID" value="MFC5299288.1"/>
    <property type="molecule type" value="Genomic_DNA"/>
</dbReference>
<reference evidence="4" key="1">
    <citation type="journal article" date="2019" name="Int. J. Syst. Evol. Microbiol.">
        <title>The Global Catalogue of Microorganisms (GCM) 10K type strain sequencing project: providing services to taxonomists for standard genome sequencing and annotation.</title>
        <authorList>
            <consortium name="The Broad Institute Genomics Platform"/>
            <consortium name="The Broad Institute Genome Sequencing Center for Infectious Disease"/>
            <person name="Wu L."/>
            <person name="Ma J."/>
        </authorList>
    </citation>
    <scope>NUCLEOTIDE SEQUENCE [LARGE SCALE GENOMIC DNA]</scope>
    <source>
        <strain evidence="4">CGMCC 1.16455</strain>
    </source>
</reference>
<proteinExistence type="predicted"/>
<keyword evidence="4" id="KW-1185">Reference proteome</keyword>
<keyword evidence="2" id="KW-0732">Signal</keyword>
<dbReference type="Gene3D" id="1.10.4030.10">
    <property type="entry name" value="Porin chaperone SurA, peptide-binding domain"/>
    <property type="match status" value="1"/>
</dbReference>
<dbReference type="PANTHER" id="PTHR47245:SF2">
    <property type="entry name" value="PEPTIDYL-PROLYL CIS-TRANS ISOMERASE HP_0175-RELATED"/>
    <property type="match status" value="1"/>
</dbReference>
<dbReference type="Proteomes" id="UP001595937">
    <property type="component" value="Unassembled WGS sequence"/>
</dbReference>
<protein>
    <submittedName>
        <fullName evidence="3">SurA N-terminal domain-containing protein</fullName>
    </submittedName>
</protein>
<dbReference type="Pfam" id="PF13624">
    <property type="entry name" value="SurA_N_3"/>
    <property type="match status" value="1"/>
</dbReference>
<feature type="region of interest" description="Disordered" evidence="1">
    <location>
        <begin position="215"/>
        <end position="267"/>
    </location>
</feature>
<dbReference type="InterPro" id="IPR050245">
    <property type="entry name" value="PrsA_foldase"/>
</dbReference>
<comment type="caution">
    <text evidence="3">The sequence shown here is derived from an EMBL/GenBank/DDBJ whole genome shotgun (WGS) entry which is preliminary data.</text>
</comment>
<feature type="compositionally biased region" description="Basic and acidic residues" evidence="1">
    <location>
        <begin position="255"/>
        <end position="267"/>
    </location>
</feature>
<name>A0ABW0FJS8_9MICO</name>
<dbReference type="PANTHER" id="PTHR47245">
    <property type="entry name" value="PEPTIDYLPROLYL ISOMERASE"/>
    <property type="match status" value="1"/>
</dbReference>
<feature type="signal peptide" evidence="2">
    <location>
        <begin position="1"/>
        <end position="23"/>
    </location>
</feature>
<evidence type="ECO:0000256" key="2">
    <source>
        <dbReference type="SAM" id="SignalP"/>
    </source>
</evidence>
<accession>A0ABW0FJS8</accession>
<evidence type="ECO:0000256" key="1">
    <source>
        <dbReference type="SAM" id="MobiDB-lite"/>
    </source>
</evidence>
<feature type="compositionally biased region" description="Polar residues" evidence="1">
    <location>
        <begin position="239"/>
        <end position="249"/>
    </location>
</feature>
<dbReference type="PROSITE" id="PS51257">
    <property type="entry name" value="PROKAR_LIPOPROTEIN"/>
    <property type="match status" value="1"/>
</dbReference>
<organism evidence="3 4">
    <name type="scientific">Brachybacterium tyrofermentans</name>
    <dbReference type="NCBI Taxonomy" id="47848"/>
    <lineage>
        <taxon>Bacteria</taxon>
        <taxon>Bacillati</taxon>
        <taxon>Actinomycetota</taxon>
        <taxon>Actinomycetes</taxon>
        <taxon>Micrococcales</taxon>
        <taxon>Dermabacteraceae</taxon>
        <taxon>Brachybacterium</taxon>
    </lineage>
</organism>
<feature type="region of interest" description="Disordered" evidence="1">
    <location>
        <begin position="29"/>
        <end position="79"/>
    </location>
</feature>
<evidence type="ECO:0000313" key="3">
    <source>
        <dbReference type="EMBL" id="MFC5299288.1"/>
    </source>
</evidence>
<dbReference type="RefSeq" id="WP_193117914.1">
    <property type="nucleotide sequence ID" value="NZ_BAAAIR010000033.1"/>
</dbReference>
<sequence>MKVPSTSKLRNSFVAISFAAVLALTGCSDDKAAPSGASDGGGEQPAAASDGGGAPQPGGEQAMPEADTSDVPDVVAEVNGEKISKDEFVKAYEPQFQQASMQQQSTGQEINQADLKKQVAGQLVDNRLLLQAASDAGIKASDKDIDATLEDIAAQNGMGSADEVVKALEQQGMSEDDVRKDAASQFTLTTYIEQEADIKKPSDEELKTQYDQLVAQQEQSGGQQGEVPPFEDVKDQLADQATSQQQGEAATTMAKDLREKGDVTINL</sequence>
<gene>
    <name evidence="3" type="ORF">ACFPK8_17360</name>
</gene>
<feature type="chain" id="PRO_5045574341" evidence="2">
    <location>
        <begin position="24"/>
        <end position="267"/>
    </location>
</feature>
<dbReference type="SUPFAM" id="SSF109998">
    <property type="entry name" value="Triger factor/SurA peptide-binding domain-like"/>
    <property type="match status" value="1"/>
</dbReference>
<dbReference type="InterPro" id="IPR027304">
    <property type="entry name" value="Trigger_fact/SurA_dom_sf"/>
</dbReference>
<evidence type="ECO:0000313" key="4">
    <source>
        <dbReference type="Proteomes" id="UP001595937"/>
    </source>
</evidence>
<dbReference type="GeneID" id="303296940"/>